<dbReference type="Pfam" id="PF00126">
    <property type="entry name" value="HTH_1"/>
    <property type="match status" value="1"/>
</dbReference>
<sequence>MRKLPPLSAVRVFEAAARHENFTAAASELGLTQAAVSYQVKSLEDRVGAPLFVRERGRARLTPLGRQLLGPLGQAFDLMEKAFAATRAEDEGLLTVATTYTFANTWLAWTLGRFQIGHPDLAVRLLTDNRLVDLHAGEADVAIRAGRGDWPGLDCKLLIRSDFTPMASPDCVAMAEDRIGRRLEPADLLSLPLIGPQDEWWDLWFAAAGIPFDSRSRKGGIRLDNQANEGHAAMGGQGFALLTPFLWKGDLASGRLVQPFATTATAGYAYWLCVPPERARVPKIKRFSEWLVGALAE</sequence>
<dbReference type="SUPFAM" id="SSF53850">
    <property type="entry name" value="Periplasmic binding protein-like II"/>
    <property type="match status" value="1"/>
</dbReference>
<dbReference type="PANTHER" id="PTHR30537">
    <property type="entry name" value="HTH-TYPE TRANSCRIPTIONAL REGULATOR"/>
    <property type="match status" value="1"/>
</dbReference>
<feature type="domain" description="HTH lysR-type" evidence="5">
    <location>
        <begin position="5"/>
        <end position="62"/>
    </location>
</feature>
<dbReference type="InterPro" id="IPR036388">
    <property type="entry name" value="WH-like_DNA-bd_sf"/>
</dbReference>
<dbReference type="SUPFAM" id="SSF46785">
    <property type="entry name" value="Winged helix' DNA-binding domain"/>
    <property type="match status" value="1"/>
</dbReference>
<dbReference type="Proteomes" id="UP001156703">
    <property type="component" value="Unassembled WGS sequence"/>
</dbReference>
<proteinExistence type="inferred from homology"/>
<keyword evidence="7" id="KW-1185">Reference proteome</keyword>
<reference evidence="7" key="1">
    <citation type="journal article" date="2019" name="Int. J. Syst. Evol. Microbiol.">
        <title>The Global Catalogue of Microorganisms (GCM) 10K type strain sequencing project: providing services to taxonomists for standard genome sequencing and annotation.</title>
        <authorList>
            <consortium name="The Broad Institute Genomics Platform"/>
            <consortium name="The Broad Institute Genome Sequencing Center for Infectious Disease"/>
            <person name="Wu L."/>
            <person name="Ma J."/>
        </authorList>
    </citation>
    <scope>NUCLEOTIDE SEQUENCE [LARGE SCALE GENOMIC DNA]</scope>
    <source>
        <strain evidence="7">NBRC 102146</strain>
    </source>
</reference>
<dbReference type="EMBL" id="BSOO01000004">
    <property type="protein sequence ID" value="GLR46925.1"/>
    <property type="molecule type" value="Genomic_DNA"/>
</dbReference>
<evidence type="ECO:0000259" key="5">
    <source>
        <dbReference type="PROSITE" id="PS50931"/>
    </source>
</evidence>
<evidence type="ECO:0000256" key="4">
    <source>
        <dbReference type="ARBA" id="ARBA00023163"/>
    </source>
</evidence>
<keyword evidence="4" id="KW-0804">Transcription</keyword>
<dbReference type="InterPro" id="IPR058163">
    <property type="entry name" value="LysR-type_TF_proteobact-type"/>
</dbReference>
<dbReference type="InterPro" id="IPR005119">
    <property type="entry name" value="LysR_subst-bd"/>
</dbReference>
<keyword evidence="2" id="KW-0805">Transcription regulation</keyword>
<dbReference type="RefSeq" id="WP_029942111.1">
    <property type="nucleotide sequence ID" value="NZ_BSOO01000004.1"/>
</dbReference>
<keyword evidence="3" id="KW-0238">DNA-binding</keyword>
<evidence type="ECO:0000256" key="3">
    <source>
        <dbReference type="ARBA" id="ARBA00023125"/>
    </source>
</evidence>
<dbReference type="CDD" id="cd08432">
    <property type="entry name" value="PBP2_GcdR_TrpI_HvrB_AmpR_like"/>
    <property type="match status" value="1"/>
</dbReference>
<protein>
    <submittedName>
        <fullName evidence="6">LysR family transcriptional regulator</fullName>
    </submittedName>
</protein>
<accession>A0ABQ5Z5L1</accession>
<dbReference type="Gene3D" id="3.40.190.10">
    <property type="entry name" value="Periplasmic binding protein-like II"/>
    <property type="match status" value="2"/>
</dbReference>
<organism evidence="6 7">
    <name type="scientific">Sphingomonas astaxanthinifaciens DSM 22298</name>
    <dbReference type="NCBI Taxonomy" id="1123267"/>
    <lineage>
        <taxon>Bacteria</taxon>
        <taxon>Pseudomonadati</taxon>
        <taxon>Pseudomonadota</taxon>
        <taxon>Alphaproteobacteria</taxon>
        <taxon>Sphingomonadales</taxon>
        <taxon>Sphingomonadaceae</taxon>
        <taxon>Sphingomonas</taxon>
    </lineage>
</organism>
<dbReference type="PRINTS" id="PR00039">
    <property type="entry name" value="HTHLYSR"/>
</dbReference>
<evidence type="ECO:0000313" key="6">
    <source>
        <dbReference type="EMBL" id="GLR46925.1"/>
    </source>
</evidence>
<dbReference type="Pfam" id="PF03466">
    <property type="entry name" value="LysR_substrate"/>
    <property type="match status" value="1"/>
</dbReference>
<comment type="similarity">
    <text evidence="1">Belongs to the LysR transcriptional regulatory family.</text>
</comment>
<dbReference type="InterPro" id="IPR000847">
    <property type="entry name" value="LysR_HTH_N"/>
</dbReference>
<evidence type="ECO:0000256" key="1">
    <source>
        <dbReference type="ARBA" id="ARBA00009437"/>
    </source>
</evidence>
<dbReference type="PROSITE" id="PS50931">
    <property type="entry name" value="HTH_LYSR"/>
    <property type="match status" value="1"/>
</dbReference>
<evidence type="ECO:0000313" key="7">
    <source>
        <dbReference type="Proteomes" id="UP001156703"/>
    </source>
</evidence>
<dbReference type="InterPro" id="IPR036390">
    <property type="entry name" value="WH_DNA-bd_sf"/>
</dbReference>
<evidence type="ECO:0000256" key="2">
    <source>
        <dbReference type="ARBA" id="ARBA00023015"/>
    </source>
</evidence>
<dbReference type="PANTHER" id="PTHR30537:SF26">
    <property type="entry name" value="GLYCINE CLEAVAGE SYSTEM TRANSCRIPTIONAL ACTIVATOR"/>
    <property type="match status" value="1"/>
</dbReference>
<gene>
    <name evidence="6" type="ORF">GCM10007925_06360</name>
</gene>
<comment type="caution">
    <text evidence="6">The sequence shown here is derived from an EMBL/GenBank/DDBJ whole genome shotgun (WGS) entry which is preliminary data.</text>
</comment>
<dbReference type="Gene3D" id="1.10.10.10">
    <property type="entry name" value="Winged helix-like DNA-binding domain superfamily/Winged helix DNA-binding domain"/>
    <property type="match status" value="1"/>
</dbReference>
<name>A0ABQ5Z5L1_9SPHN</name>